<dbReference type="HOGENOM" id="CLU_2535077_0_0_11"/>
<dbReference type="AlphaFoldDB" id="I0H2I7"/>
<dbReference type="STRING" id="512565.AMIS_20040"/>
<sequence length="83" mass="8891">MTALTDDDLYAETVTAIRRAAQGEANGGDDASYNHAMDMLAESQRRLINAGHDKWCASGIYDRAFVEASGISKDTDCSCGKDA</sequence>
<dbReference type="RefSeq" id="WP_014442119.1">
    <property type="nucleotide sequence ID" value="NC_017093.1"/>
</dbReference>
<dbReference type="Proteomes" id="UP000007882">
    <property type="component" value="Chromosome"/>
</dbReference>
<gene>
    <name evidence="1" type="ordered locus">AMIS_20040</name>
</gene>
<evidence type="ECO:0000313" key="2">
    <source>
        <dbReference type="Proteomes" id="UP000007882"/>
    </source>
</evidence>
<organism evidence="1 2">
    <name type="scientific">Actinoplanes missouriensis (strain ATCC 14538 / DSM 43046 / CBS 188.64 / JCM 3121 / NBRC 102363 / NCIMB 12654 / NRRL B-3342 / UNCC 431)</name>
    <dbReference type="NCBI Taxonomy" id="512565"/>
    <lineage>
        <taxon>Bacteria</taxon>
        <taxon>Bacillati</taxon>
        <taxon>Actinomycetota</taxon>
        <taxon>Actinomycetes</taxon>
        <taxon>Micromonosporales</taxon>
        <taxon>Micromonosporaceae</taxon>
        <taxon>Actinoplanes</taxon>
    </lineage>
</organism>
<dbReference type="EMBL" id="AP012319">
    <property type="protein sequence ID" value="BAL87224.1"/>
    <property type="molecule type" value="Genomic_DNA"/>
</dbReference>
<dbReference type="PATRIC" id="fig|512565.3.peg.2010"/>
<keyword evidence="2" id="KW-1185">Reference proteome</keyword>
<reference evidence="1 2" key="1">
    <citation type="submission" date="2012-02" db="EMBL/GenBank/DDBJ databases">
        <title>Complete genome sequence of Actinoplanes missouriensis 431 (= NBRC 102363).</title>
        <authorList>
            <person name="Ohnishi Y."/>
            <person name="Ishikawa J."/>
            <person name="Sekine M."/>
            <person name="Hosoyama A."/>
            <person name="Harada T."/>
            <person name="Narita H."/>
            <person name="Hata T."/>
            <person name="Konno Y."/>
            <person name="Tutikane K."/>
            <person name="Fujita N."/>
            <person name="Horinouchi S."/>
            <person name="Hayakawa M."/>
        </authorList>
    </citation>
    <scope>NUCLEOTIDE SEQUENCE [LARGE SCALE GENOMIC DNA]</scope>
    <source>
        <strain evidence="2">ATCC 14538 / DSM 43046 / CBS 188.64 / JCM 3121 / NBRC 102363 / NCIMB 12654 / NRRL B-3342 / UNCC 431</strain>
    </source>
</reference>
<accession>I0H2I7</accession>
<dbReference type="KEGG" id="ams:AMIS_20040"/>
<evidence type="ECO:0000313" key="1">
    <source>
        <dbReference type="EMBL" id="BAL87224.1"/>
    </source>
</evidence>
<protein>
    <submittedName>
        <fullName evidence="1">Uncharacterized protein</fullName>
    </submittedName>
</protein>
<name>I0H2I7_ACTM4</name>
<proteinExistence type="predicted"/>